<dbReference type="InterPro" id="IPR006016">
    <property type="entry name" value="UspA"/>
</dbReference>
<dbReference type="CDD" id="cd00293">
    <property type="entry name" value="USP-like"/>
    <property type="match status" value="1"/>
</dbReference>
<evidence type="ECO:0000256" key="1">
    <source>
        <dbReference type="ARBA" id="ARBA00008791"/>
    </source>
</evidence>
<organism evidence="3 4">
    <name type="scientific">Actinokineospora terrae</name>
    <dbReference type="NCBI Taxonomy" id="155974"/>
    <lineage>
        <taxon>Bacteria</taxon>
        <taxon>Bacillati</taxon>
        <taxon>Actinomycetota</taxon>
        <taxon>Actinomycetes</taxon>
        <taxon>Pseudonocardiales</taxon>
        <taxon>Pseudonocardiaceae</taxon>
        <taxon>Actinokineospora</taxon>
    </lineage>
</organism>
<evidence type="ECO:0000313" key="4">
    <source>
        <dbReference type="Proteomes" id="UP000199051"/>
    </source>
</evidence>
<keyword evidence="4" id="KW-1185">Reference proteome</keyword>
<proteinExistence type="inferred from homology"/>
<evidence type="ECO:0000313" key="3">
    <source>
        <dbReference type="EMBL" id="SER61067.1"/>
    </source>
</evidence>
<evidence type="ECO:0000259" key="2">
    <source>
        <dbReference type="Pfam" id="PF00582"/>
    </source>
</evidence>
<dbReference type="AlphaFoldDB" id="A0A1H9QKY0"/>
<name>A0A1H9QKY0_9PSEU</name>
<reference evidence="4" key="1">
    <citation type="submission" date="2016-10" db="EMBL/GenBank/DDBJ databases">
        <authorList>
            <person name="Varghese N."/>
            <person name="Submissions S."/>
        </authorList>
    </citation>
    <scope>NUCLEOTIDE SEQUENCE [LARGE SCALE GENOMIC DNA]</scope>
    <source>
        <strain evidence="4">DSM 44260</strain>
    </source>
</reference>
<dbReference type="Gene3D" id="3.40.50.620">
    <property type="entry name" value="HUPs"/>
    <property type="match status" value="1"/>
</dbReference>
<dbReference type="PANTHER" id="PTHR46268">
    <property type="entry name" value="STRESS RESPONSE PROTEIN NHAX"/>
    <property type="match status" value="1"/>
</dbReference>
<accession>A0A1H9QKY0</accession>
<dbReference type="InterPro" id="IPR006015">
    <property type="entry name" value="Universal_stress_UspA"/>
</dbReference>
<dbReference type="Proteomes" id="UP000199051">
    <property type="component" value="Unassembled WGS sequence"/>
</dbReference>
<dbReference type="InterPro" id="IPR014729">
    <property type="entry name" value="Rossmann-like_a/b/a_fold"/>
</dbReference>
<dbReference type="PRINTS" id="PR01438">
    <property type="entry name" value="UNVRSLSTRESS"/>
</dbReference>
<sequence length="150" mass="15298">MTAYQTVVVGTDGSDSSFRAVERAAAIAADSGATLVITSAYQPRTGRDVERAQDALGADVAYQVVGSAPAEESVRTAAERARRAGATTIDTVVIAGDPAPALAKVVADHNADLLVVGNRGLNTLAGRILGSVPAETARKSTVDVLIVHTT</sequence>
<dbReference type="EMBL" id="FOGI01000004">
    <property type="protein sequence ID" value="SER61067.1"/>
    <property type="molecule type" value="Genomic_DNA"/>
</dbReference>
<comment type="similarity">
    <text evidence="1">Belongs to the universal stress protein A family.</text>
</comment>
<dbReference type="PANTHER" id="PTHR46268:SF6">
    <property type="entry name" value="UNIVERSAL STRESS PROTEIN UP12"/>
    <property type="match status" value="1"/>
</dbReference>
<dbReference type="STRING" id="155974.SAMN04487818_104334"/>
<feature type="domain" description="UspA" evidence="2">
    <location>
        <begin position="4"/>
        <end position="148"/>
    </location>
</feature>
<dbReference type="Pfam" id="PF00582">
    <property type="entry name" value="Usp"/>
    <property type="match status" value="1"/>
</dbReference>
<protein>
    <submittedName>
        <fullName evidence="3">Nucleotide-binding universal stress protein, UspA family</fullName>
    </submittedName>
</protein>
<dbReference type="SUPFAM" id="SSF52402">
    <property type="entry name" value="Adenine nucleotide alpha hydrolases-like"/>
    <property type="match status" value="1"/>
</dbReference>
<gene>
    <name evidence="3" type="ORF">SAMN04487818_104334</name>
</gene>
<dbReference type="RefSeq" id="WP_092776829.1">
    <property type="nucleotide sequence ID" value="NZ_FOGI01000004.1"/>
</dbReference>